<dbReference type="GO" id="GO:0016020">
    <property type="term" value="C:membrane"/>
    <property type="evidence" value="ECO:0007669"/>
    <property type="project" value="InterPro"/>
</dbReference>
<dbReference type="Pfam" id="PF00892">
    <property type="entry name" value="EamA"/>
    <property type="match status" value="1"/>
</dbReference>
<feature type="domain" description="EamA" evidence="2">
    <location>
        <begin position="139"/>
        <end position="271"/>
    </location>
</feature>
<dbReference type="InterPro" id="IPR000620">
    <property type="entry name" value="EamA_dom"/>
</dbReference>
<feature type="transmembrane region" description="Helical" evidence="1">
    <location>
        <begin position="170"/>
        <end position="189"/>
    </location>
</feature>
<dbReference type="AlphaFoldDB" id="A0A350HA77"/>
<dbReference type="InterPro" id="IPR037185">
    <property type="entry name" value="EmrE-like"/>
</dbReference>
<dbReference type="Gene3D" id="1.10.3730.20">
    <property type="match status" value="1"/>
</dbReference>
<gene>
    <name evidence="3" type="ORF">DCW38_04600</name>
</gene>
<feature type="transmembrane region" description="Helical" evidence="1">
    <location>
        <begin position="257"/>
        <end position="273"/>
    </location>
</feature>
<evidence type="ECO:0000259" key="2">
    <source>
        <dbReference type="Pfam" id="PF00892"/>
    </source>
</evidence>
<keyword evidence="1" id="KW-0812">Transmembrane</keyword>
<name>A0A350HA77_UNCW3</name>
<feature type="transmembrane region" description="Helical" evidence="1">
    <location>
        <begin position="196"/>
        <end position="216"/>
    </location>
</feature>
<dbReference type="SUPFAM" id="SSF103481">
    <property type="entry name" value="Multidrug resistance efflux transporter EmrE"/>
    <property type="match status" value="2"/>
</dbReference>
<organism evidence="3 4">
    <name type="scientific">candidate division WOR-3 bacterium</name>
    <dbReference type="NCBI Taxonomy" id="2052148"/>
    <lineage>
        <taxon>Bacteria</taxon>
        <taxon>Bacteria division WOR-3</taxon>
    </lineage>
</organism>
<evidence type="ECO:0000313" key="3">
    <source>
        <dbReference type="EMBL" id="HAV92443.1"/>
    </source>
</evidence>
<evidence type="ECO:0000256" key="1">
    <source>
        <dbReference type="SAM" id="Phobius"/>
    </source>
</evidence>
<feature type="transmembrane region" description="Helical" evidence="1">
    <location>
        <begin position="30"/>
        <end position="48"/>
    </location>
</feature>
<dbReference type="EMBL" id="DMZY01000136">
    <property type="protein sequence ID" value="HAV92443.1"/>
    <property type="molecule type" value="Genomic_DNA"/>
</dbReference>
<feature type="transmembrane region" description="Helical" evidence="1">
    <location>
        <begin position="60"/>
        <end position="78"/>
    </location>
</feature>
<feature type="transmembrane region" description="Helical" evidence="1">
    <location>
        <begin position="114"/>
        <end position="132"/>
    </location>
</feature>
<keyword evidence="1" id="KW-1133">Transmembrane helix</keyword>
<evidence type="ECO:0000313" key="4">
    <source>
        <dbReference type="Proteomes" id="UP000264062"/>
    </source>
</evidence>
<protein>
    <recommendedName>
        <fullName evidence="2">EamA domain-containing protein</fullName>
    </recommendedName>
</protein>
<sequence length="274" mass="31110">MRFLIFSILCSVIVANLLKLFSIDKSISTLYLFLGNYLVASIMGFIFSFNTGYSLNLSDIILSIISGLFFLLGFIFFMKNISVNGLSISVSTFRISLIIPVIGSLLLFKEFLSIVNYLGIILILISFLLLGDAKKQYKIGLLVLLFFIAGFSDFFPRIFKQYGHHNPDSLFLFLNFLFAFFFNIIFIVAKKAKFSFSSLIFGFFLGVPNFLTTLFLMKAFNNVPATLAYPILSSGTVILTMSSDYLFWKKRFTKKEYFIYSLILAGIILTVLSF</sequence>
<feature type="transmembrane region" description="Helical" evidence="1">
    <location>
        <begin position="6"/>
        <end position="23"/>
    </location>
</feature>
<proteinExistence type="predicted"/>
<dbReference type="Proteomes" id="UP000264062">
    <property type="component" value="Unassembled WGS sequence"/>
</dbReference>
<reference evidence="3 4" key="1">
    <citation type="journal article" date="2018" name="Nat. Biotechnol.">
        <title>A standardized bacterial taxonomy based on genome phylogeny substantially revises the tree of life.</title>
        <authorList>
            <person name="Parks D.H."/>
            <person name="Chuvochina M."/>
            <person name="Waite D.W."/>
            <person name="Rinke C."/>
            <person name="Skarshewski A."/>
            <person name="Chaumeil P.A."/>
            <person name="Hugenholtz P."/>
        </authorList>
    </citation>
    <scope>NUCLEOTIDE SEQUENCE [LARGE SCALE GENOMIC DNA]</scope>
    <source>
        <strain evidence="3">UBA9956</strain>
    </source>
</reference>
<keyword evidence="1" id="KW-0472">Membrane</keyword>
<comment type="caution">
    <text evidence="3">The sequence shown here is derived from an EMBL/GenBank/DDBJ whole genome shotgun (WGS) entry which is preliminary data.</text>
</comment>
<feature type="transmembrane region" description="Helical" evidence="1">
    <location>
        <begin position="228"/>
        <end position="248"/>
    </location>
</feature>
<accession>A0A350HA77</accession>
<feature type="transmembrane region" description="Helical" evidence="1">
    <location>
        <begin position="85"/>
        <end position="108"/>
    </location>
</feature>
<feature type="transmembrane region" description="Helical" evidence="1">
    <location>
        <begin position="139"/>
        <end position="158"/>
    </location>
</feature>